<dbReference type="InterPro" id="IPR051279">
    <property type="entry name" value="PP1-Reg/Actin-Interact_Protein"/>
</dbReference>
<evidence type="ECO:0000313" key="4">
    <source>
        <dbReference type="Proteomes" id="UP000242875"/>
    </source>
</evidence>
<dbReference type="InterPro" id="IPR001611">
    <property type="entry name" value="Leu-rich_rpt"/>
</dbReference>
<feature type="domain" description="PH" evidence="2">
    <location>
        <begin position="68"/>
        <end position="194"/>
    </location>
</feature>
<gene>
    <name evidence="3" type="ORF">BZG36_00948</name>
</gene>
<name>A0A261Y5C6_9FUNG</name>
<evidence type="ECO:0000259" key="2">
    <source>
        <dbReference type="PROSITE" id="PS50003"/>
    </source>
</evidence>
<accession>A0A261Y5C6</accession>
<dbReference type="InterPro" id="IPR001849">
    <property type="entry name" value="PH_domain"/>
</dbReference>
<dbReference type="Proteomes" id="UP000242875">
    <property type="component" value="Unassembled WGS sequence"/>
</dbReference>
<comment type="caution">
    <text evidence="3">The sequence shown here is derived from an EMBL/GenBank/DDBJ whole genome shotgun (WGS) entry which is preliminary data.</text>
</comment>
<keyword evidence="4" id="KW-1185">Reference proteome</keyword>
<dbReference type="SUPFAM" id="SSF52047">
    <property type="entry name" value="RNI-like"/>
    <property type="match status" value="1"/>
</dbReference>
<dbReference type="Gene3D" id="3.80.10.10">
    <property type="entry name" value="Ribonuclease Inhibitor"/>
    <property type="match status" value="1"/>
</dbReference>
<dbReference type="SMART" id="SM00368">
    <property type="entry name" value="LRR_RI"/>
    <property type="match status" value="3"/>
</dbReference>
<dbReference type="PROSITE" id="PS50003">
    <property type="entry name" value="PH_DOMAIN"/>
    <property type="match status" value="1"/>
</dbReference>
<sequence length="1009" mass="112044">MEQMALHKPHSPPLTPLSSHDPVLPRSVRSNTIISTSTASSTSSAPDVSSRGSLSRVSEMMLDNDTVEVVCAGDIGHSHGSTVFKKTKFEYCVLTTHQLLRFKSQGRAAQVFNEKMLVPGSGLRKPASSIKVSQDNVMVNLDSVFAVHEPIAVPFAIRIEHVHPVTKASIPLTITTDSSTRQNQWLQGLRKAVLPHVSREAILHDTEIQMGLDRLKRQNDVPEGLNDQMLVYKVKFNESVKHETKIAATDIVFREVCPTVLFVLGKSNFYILPVASHLADYKKVVDRDRFGLLAIQNMTAEARDDTLKFMIRQRTGEARQLRFATSFSEQIVHNIRQCIASLLPLHTEPPYSLNCPAYVLQRPITPQTSYLRLEDRGFDQLLEAYCAALNVDKRRYNLTVEKSPDALDLLRVTLGQVRQGEDLRGEEYNKYELLAFFRALHNNTMFRDIMVANVDLSEMERWIPSKTDSWAIEREIGGPNVLAYELYTLITGNKKLRHLDLGHCNIGRTSSASSALCSIGKAMLTEQVGINSIVLSGNRLTASDVQVLLQGICVNRKAIKALGLGQCGLRSSQLDAVLDTLASRSPEHLNILDISDNTHNIPSSKLDHLLRRATHLKVLKIRLIEVGLDPAILARTRLRILDISQRPLSSLQVTTLCQYIKSPAFTYMQELILEGCHLNGYHIQELFASVTESQHQGVHVSLASNPIAKELGLLPRFVYGLMHSQGPSSLSLAQTEWDDQAFREVLISLQSNAVIRDLDLSGIRLLGDISLETSKAMKVLFERNKTIETLNLAGGAASQSPPTDNRDSIGKLLLGSLDGLSANSTIQRLILRGNNLGNFGAEKIGAVLAANKSIKYIDLDENKFSIEGFKALLVSLENNTALIEMPRPQHDLTFQMVRLTTEIRSTYQSENELKFMVAHTTGEAARRAKETMEIQAQGRKAAEWSRQRIGGVVDDLMRITVRNRSIQDEIKSRAQSITLQLEGASLNDPSLSTSPMISVPTTVGNANFM</sequence>
<reference evidence="3 4" key="1">
    <citation type="journal article" date="2017" name="Mycologia">
        <title>Bifiguratus adelaidae, gen. et sp. nov., a new member of Mucoromycotina in endophytic and soil-dwelling habitats.</title>
        <authorList>
            <person name="Torres-Cruz T.J."/>
            <person name="Billingsley Tobias T.L."/>
            <person name="Almatruk M."/>
            <person name="Hesse C."/>
            <person name="Kuske C.R."/>
            <person name="Desiro A."/>
            <person name="Benucci G.M."/>
            <person name="Bonito G."/>
            <person name="Stajich J.E."/>
            <person name="Dunlap C."/>
            <person name="Arnold A.E."/>
            <person name="Porras-Alfaro A."/>
        </authorList>
    </citation>
    <scope>NUCLEOTIDE SEQUENCE [LARGE SCALE GENOMIC DNA]</scope>
    <source>
        <strain evidence="3 4">AZ0501</strain>
    </source>
</reference>
<dbReference type="PANTHER" id="PTHR24112">
    <property type="entry name" value="LEUCINE-RICH REPEAT, ISOFORM F-RELATED"/>
    <property type="match status" value="1"/>
</dbReference>
<dbReference type="OrthoDB" id="120976at2759"/>
<dbReference type="Pfam" id="PF13516">
    <property type="entry name" value="LRR_6"/>
    <property type="match status" value="2"/>
</dbReference>
<protein>
    <recommendedName>
        <fullName evidence="2">PH domain-containing protein</fullName>
    </recommendedName>
</protein>
<evidence type="ECO:0000256" key="1">
    <source>
        <dbReference type="SAM" id="MobiDB-lite"/>
    </source>
</evidence>
<proteinExistence type="predicted"/>
<dbReference type="InterPro" id="IPR057334">
    <property type="entry name" value="PH_2nd_LRR"/>
</dbReference>
<dbReference type="EMBL" id="MVBO01000009">
    <property type="protein sequence ID" value="OZJ05801.1"/>
    <property type="molecule type" value="Genomic_DNA"/>
</dbReference>
<feature type="region of interest" description="Disordered" evidence="1">
    <location>
        <begin position="1"/>
        <end position="25"/>
    </location>
</feature>
<evidence type="ECO:0000313" key="3">
    <source>
        <dbReference type="EMBL" id="OZJ05801.1"/>
    </source>
</evidence>
<organism evidence="3 4">
    <name type="scientific">Bifiguratus adelaidae</name>
    <dbReference type="NCBI Taxonomy" id="1938954"/>
    <lineage>
        <taxon>Eukaryota</taxon>
        <taxon>Fungi</taxon>
        <taxon>Fungi incertae sedis</taxon>
        <taxon>Mucoromycota</taxon>
        <taxon>Mucoromycotina</taxon>
        <taxon>Endogonomycetes</taxon>
        <taxon>Endogonales</taxon>
        <taxon>Endogonales incertae sedis</taxon>
        <taxon>Bifiguratus</taxon>
    </lineage>
</organism>
<dbReference type="Pfam" id="PF25353">
    <property type="entry name" value="PH_2nd_LRR"/>
    <property type="match status" value="1"/>
</dbReference>
<dbReference type="InterPro" id="IPR032675">
    <property type="entry name" value="LRR_dom_sf"/>
</dbReference>
<dbReference type="AlphaFoldDB" id="A0A261Y5C6"/>